<dbReference type="FunCoup" id="Q751K3">
    <property type="interactions" value="1118"/>
</dbReference>
<feature type="compositionally biased region" description="Basic residues" evidence="4">
    <location>
        <begin position="312"/>
        <end position="325"/>
    </location>
</feature>
<feature type="region of interest" description="Disordered" evidence="4">
    <location>
        <begin position="307"/>
        <end position="350"/>
    </location>
</feature>
<dbReference type="EMBL" id="AE016820">
    <property type="protein sequence ID" value="AAS54194.1"/>
    <property type="molecule type" value="Genomic_DNA"/>
</dbReference>
<dbReference type="Pfam" id="PF00023">
    <property type="entry name" value="Ank"/>
    <property type="match status" value="1"/>
</dbReference>
<dbReference type="FunFam" id="3.10.260.10:FF:000006">
    <property type="entry name" value="Swi4p"/>
    <property type="match status" value="1"/>
</dbReference>
<reference evidence="6 7" key="1">
    <citation type="journal article" date="2004" name="Science">
        <title>The Ashbya gossypii genome as a tool for mapping the ancient Saccharomyces cerevisiae genome.</title>
        <authorList>
            <person name="Dietrich F.S."/>
            <person name="Voegeli S."/>
            <person name="Brachat S."/>
            <person name="Lerch A."/>
            <person name="Gates K."/>
            <person name="Steiner S."/>
            <person name="Mohr C."/>
            <person name="Pohlmann R."/>
            <person name="Luedi P."/>
            <person name="Choi S."/>
            <person name="Wing R.A."/>
            <person name="Flavier A."/>
            <person name="Gaffney T.D."/>
            <person name="Philippsen P."/>
        </authorList>
    </citation>
    <scope>NUCLEOTIDE SEQUENCE [LARGE SCALE GENOMIC DNA]</scope>
    <source>
        <strain evidence="7">ATCC 10895 / CBS 109.51 / FGSC 9923 / NRRL Y-1056</strain>
    </source>
</reference>
<dbReference type="GO" id="GO:0033309">
    <property type="term" value="C:SBF transcription complex"/>
    <property type="evidence" value="ECO:0000318"/>
    <property type="project" value="GO_Central"/>
</dbReference>
<dbReference type="OMA" id="VDVYECY"/>
<dbReference type="InterPro" id="IPR018004">
    <property type="entry name" value="KilA/APSES_HTH"/>
</dbReference>
<dbReference type="Pfam" id="PF04383">
    <property type="entry name" value="KilA-N"/>
    <property type="match status" value="1"/>
</dbReference>
<proteinExistence type="predicted"/>
<dbReference type="GO" id="GO:0001228">
    <property type="term" value="F:DNA-binding transcription activator activity, RNA polymerase II-specific"/>
    <property type="evidence" value="ECO:0000318"/>
    <property type="project" value="GO_Central"/>
</dbReference>
<dbReference type="InterPro" id="IPR036887">
    <property type="entry name" value="HTH_APSES_sf"/>
</dbReference>
<dbReference type="STRING" id="284811.Q751K3"/>
<evidence type="ECO:0000256" key="2">
    <source>
        <dbReference type="ARBA" id="ARBA00023043"/>
    </source>
</evidence>
<evidence type="ECO:0000313" key="6">
    <source>
        <dbReference type="EMBL" id="AAS54194.1"/>
    </source>
</evidence>
<dbReference type="GO" id="GO:0045944">
    <property type="term" value="P:positive regulation of transcription by RNA polymerase II"/>
    <property type="evidence" value="ECO:0000318"/>
    <property type="project" value="GO_Central"/>
</dbReference>
<dbReference type="PROSITE" id="PS50297">
    <property type="entry name" value="ANK_REP_REGION"/>
    <property type="match status" value="1"/>
</dbReference>
<evidence type="ECO:0000313" key="7">
    <source>
        <dbReference type="Proteomes" id="UP000000591"/>
    </source>
</evidence>
<dbReference type="Proteomes" id="UP000000591">
    <property type="component" value="Chromosome VII"/>
</dbReference>
<dbReference type="eggNOG" id="ENOG502QUTG">
    <property type="taxonomic scope" value="Eukaryota"/>
</dbReference>
<dbReference type="RefSeq" id="NP_986370.1">
    <property type="nucleotide sequence ID" value="NM_211432.1"/>
</dbReference>
<dbReference type="HOGENOM" id="CLU_009666_0_0_1"/>
<dbReference type="FunFam" id="1.25.40.20:FF:000361">
    <property type="entry name" value="Swi4p"/>
    <property type="match status" value="1"/>
</dbReference>
<dbReference type="AlphaFoldDB" id="Q751K3"/>
<dbReference type="InterPro" id="IPR036770">
    <property type="entry name" value="Ankyrin_rpt-contain_sf"/>
</dbReference>
<feature type="compositionally biased region" description="Polar residues" evidence="4">
    <location>
        <begin position="689"/>
        <end position="705"/>
    </location>
</feature>
<evidence type="ECO:0000259" key="5">
    <source>
        <dbReference type="PROSITE" id="PS51299"/>
    </source>
</evidence>
<dbReference type="GO" id="GO:0003677">
    <property type="term" value="F:DNA binding"/>
    <property type="evidence" value="ECO:0007669"/>
    <property type="project" value="InterPro"/>
</dbReference>
<dbReference type="PANTHER" id="PTHR43828:SF7">
    <property type="entry name" value="REGULATORY PROTEIN SWI4"/>
    <property type="match status" value="1"/>
</dbReference>
<dbReference type="SUPFAM" id="SSF54616">
    <property type="entry name" value="DNA-binding domain of Mlu1-box binding protein MBP1"/>
    <property type="match status" value="1"/>
</dbReference>
<feature type="region of interest" description="Disordered" evidence="4">
    <location>
        <begin position="689"/>
        <end position="713"/>
    </location>
</feature>
<feature type="compositionally biased region" description="Polar residues" evidence="4">
    <location>
        <begin position="327"/>
        <end position="337"/>
    </location>
</feature>
<evidence type="ECO:0000256" key="1">
    <source>
        <dbReference type="ARBA" id="ARBA00022737"/>
    </source>
</evidence>
<feature type="region of interest" description="Disordered" evidence="4">
    <location>
        <begin position="127"/>
        <end position="192"/>
    </location>
</feature>
<protein>
    <submittedName>
        <fullName evidence="6">AGL297Cp</fullName>
    </submittedName>
</protein>
<evidence type="ECO:0000256" key="4">
    <source>
        <dbReference type="SAM" id="MobiDB-lite"/>
    </source>
</evidence>
<keyword evidence="1" id="KW-0677">Repeat</keyword>
<feature type="region of interest" description="Disordered" evidence="4">
    <location>
        <begin position="234"/>
        <end position="279"/>
    </location>
</feature>
<dbReference type="SMART" id="SM01252">
    <property type="entry name" value="KilA-N"/>
    <property type="match status" value="1"/>
</dbReference>
<dbReference type="Gene3D" id="3.10.260.10">
    <property type="entry name" value="Transcription regulator HTH, APSES-type DNA-binding domain"/>
    <property type="match status" value="1"/>
</dbReference>
<feature type="region of interest" description="Disordered" evidence="4">
    <location>
        <begin position="645"/>
        <end position="665"/>
    </location>
</feature>
<dbReference type="GO" id="GO:0030907">
    <property type="term" value="C:MBF transcription complex"/>
    <property type="evidence" value="ECO:0000318"/>
    <property type="project" value="GO_Central"/>
</dbReference>
<feature type="compositionally biased region" description="Low complexity" evidence="4">
    <location>
        <begin position="365"/>
        <end position="378"/>
    </location>
</feature>
<feature type="domain" description="HTH APSES-type" evidence="5">
    <location>
        <begin position="20"/>
        <end position="130"/>
    </location>
</feature>
<dbReference type="InterPro" id="IPR051642">
    <property type="entry name" value="SWI6-like"/>
</dbReference>
<keyword evidence="2 3" id="KW-0040">ANK repeat</keyword>
<dbReference type="SUPFAM" id="SSF48403">
    <property type="entry name" value="Ankyrin repeat"/>
    <property type="match status" value="1"/>
</dbReference>
<sequence>MGMSSAPTGVSNGGSTIPIIEIATYAGVDVYECYCRGKESSIVMRRLHDDWVNITQVFKVATFSKTQRTKILEKESADISHEKIQGGYGRFQGTWIPLDSAKGLVAKYEITDIVVLTVINFQPDPMNMPPRRSKNSIIKKLSPATRITSPSSYNKTPKKKVSELANQSTTGSVSKKTRKRAGAKAAQPSPLQNLVFQTPQQQHRNSQQQTNYTIVGHDQETPINSIMVVETTSSMQKRTHRRSASSVMLLPPAPSNKKPEASLPPAPATSSSSKQHRYAATQKPLQFYPFPVPTSTSNNIQDIHIISENPNQKHKTKKSANKPKSKQGAQVVQTPAQTKKPPPGKANPKMSSFTILPPITAIHKTSTSSGSNTSHGSSIDCYSSNDNPTPISSRSGSPQSKETFTPSEYKNLILQVLSTEYDSCEPVLPEKMYYPPIGLDVNFIIDKQGHTSLHWAAAMANIPLIKILLTLEADIFHCNDKGFNCITKSIFYNNCYRTGAFFLIVELLRMCLVTPDANGRLPLHYLVELSVNKSKDPLVTNYYIDTILDVLSKDDPSVLKMCLNYQDSIGNTVLHLAALNMNLALSNKLYYMGSSMEILNSHQQTPASILSKASMTQPIPNVINTPMPTMMPTPMTAPISANTGQVSFRKKQSKLNTPLRPRKSNKDDIISATRHKVQLCETTFTETPQNPTVVTSATHSTSMPEPSSELAKTPSHHEKLFALDRIAELNSTPVLKVTTPGGTAMKELSVPAASQETISEHRYSVAVDPLMQIQKSTRLTFPNVANTAQEFSELSQSLTEAIEQNFIKLGTEIAKATEGIEGIDRSLKFSEKQVADILVKHGVTDTEQLKHKIHDEQNALQAQISRFANSIEKSQALTLATLVHDEEEKADADSSHEQSTEGAKQLFRLGLELSLLQLKRKHIIDKVCRAKTTINSGTKIYKYRKLIGISSDDIESKLNDIENDLRGAVA</sequence>
<keyword evidence="7" id="KW-1185">Reference proteome</keyword>
<feature type="compositionally biased region" description="Polar residues" evidence="4">
    <location>
        <begin position="380"/>
        <end position="404"/>
    </location>
</feature>
<dbReference type="Gene3D" id="1.25.40.20">
    <property type="entry name" value="Ankyrin repeat-containing domain"/>
    <property type="match status" value="1"/>
</dbReference>
<dbReference type="PANTHER" id="PTHR43828">
    <property type="entry name" value="ASPARAGINASE"/>
    <property type="match status" value="1"/>
</dbReference>
<dbReference type="KEGG" id="ago:AGOS_AGL297C"/>
<dbReference type="InterPro" id="IPR002110">
    <property type="entry name" value="Ankyrin_rpt"/>
</dbReference>
<dbReference type="InParanoid" id="Q751K3"/>
<dbReference type="InterPro" id="IPR003163">
    <property type="entry name" value="Tscrpt_reg_HTH_APSES-type"/>
</dbReference>
<name>Q751K3_EREGS</name>
<feature type="compositionally biased region" description="Polar residues" evidence="4">
    <location>
        <begin position="145"/>
        <end position="155"/>
    </location>
</feature>
<dbReference type="PROSITE" id="PS50088">
    <property type="entry name" value="ANK_REPEAT"/>
    <property type="match status" value="1"/>
</dbReference>
<dbReference type="GeneID" id="4622663"/>
<reference evidence="7" key="2">
    <citation type="journal article" date="2013" name="G3 (Bethesda)">
        <title>Genomes of Ashbya fungi isolated from insects reveal four mating-type loci, numerous translocations, lack of transposons, and distinct gene duplications.</title>
        <authorList>
            <person name="Dietrich F.S."/>
            <person name="Voegeli S."/>
            <person name="Kuo S."/>
            <person name="Philippsen P."/>
        </authorList>
    </citation>
    <scope>GENOME REANNOTATION</scope>
    <source>
        <strain evidence="7">ATCC 10895 / CBS 109.51 / FGSC 9923 / NRRL Y-1056</strain>
    </source>
</reference>
<dbReference type="OrthoDB" id="6718656at2759"/>
<feature type="compositionally biased region" description="Polar residues" evidence="4">
    <location>
        <begin position="164"/>
        <end position="174"/>
    </location>
</feature>
<gene>
    <name evidence="6" type="ORF">AGOS_AGL297C</name>
</gene>
<feature type="region of interest" description="Disordered" evidence="4">
    <location>
        <begin position="363"/>
        <end position="404"/>
    </location>
</feature>
<organism evidence="6 7">
    <name type="scientific">Eremothecium gossypii (strain ATCC 10895 / CBS 109.51 / FGSC 9923 / NRRL Y-1056)</name>
    <name type="common">Yeast</name>
    <name type="synonym">Ashbya gossypii</name>
    <dbReference type="NCBI Taxonomy" id="284811"/>
    <lineage>
        <taxon>Eukaryota</taxon>
        <taxon>Fungi</taxon>
        <taxon>Dikarya</taxon>
        <taxon>Ascomycota</taxon>
        <taxon>Saccharomycotina</taxon>
        <taxon>Saccharomycetes</taxon>
        <taxon>Saccharomycetales</taxon>
        <taxon>Saccharomycetaceae</taxon>
        <taxon>Eremothecium</taxon>
    </lineage>
</organism>
<dbReference type="SMART" id="SM00248">
    <property type="entry name" value="ANK"/>
    <property type="match status" value="2"/>
</dbReference>
<accession>Q751K3</accession>
<dbReference type="PROSITE" id="PS51299">
    <property type="entry name" value="HTH_APSES"/>
    <property type="match status" value="1"/>
</dbReference>
<feature type="repeat" description="ANK" evidence="3">
    <location>
        <begin position="448"/>
        <end position="480"/>
    </location>
</feature>
<evidence type="ECO:0000256" key="3">
    <source>
        <dbReference type="PROSITE-ProRule" id="PRU00023"/>
    </source>
</evidence>